<evidence type="ECO:0008006" key="3">
    <source>
        <dbReference type="Google" id="ProtNLM"/>
    </source>
</evidence>
<sequence length="42" mass="4628">MPIHDAPPGRWALIWRTAGVTEMILDFVRAAREVGPVAPNTD</sequence>
<evidence type="ECO:0000313" key="2">
    <source>
        <dbReference type="Proteomes" id="UP001241758"/>
    </source>
</evidence>
<protein>
    <recommendedName>
        <fullName evidence="3">LysR family transcriptional regulator</fullName>
    </recommendedName>
</protein>
<gene>
    <name evidence="1" type="ORF">QLQ12_02550</name>
</gene>
<proteinExistence type="predicted"/>
<keyword evidence="2" id="KW-1185">Reference proteome</keyword>
<organism evidence="1 2">
    <name type="scientific">Actinoplanes sandaracinus</name>
    <dbReference type="NCBI Taxonomy" id="3045177"/>
    <lineage>
        <taxon>Bacteria</taxon>
        <taxon>Bacillati</taxon>
        <taxon>Actinomycetota</taxon>
        <taxon>Actinomycetes</taxon>
        <taxon>Micromonosporales</taxon>
        <taxon>Micromonosporaceae</taxon>
        <taxon>Actinoplanes</taxon>
    </lineage>
</organism>
<accession>A0ABT6WCQ3</accession>
<name>A0ABT6WCQ3_9ACTN</name>
<dbReference type="Proteomes" id="UP001241758">
    <property type="component" value="Unassembled WGS sequence"/>
</dbReference>
<dbReference type="RefSeq" id="WP_282756869.1">
    <property type="nucleotide sequence ID" value="NZ_JASCTH010000001.1"/>
</dbReference>
<reference evidence="1 2" key="1">
    <citation type="submission" date="2023-05" db="EMBL/GenBank/DDBJ databases">
        <title>Actinoplanes sp. NEAU-A12 genome sequencing.</title>
        <authorList>
            <person name="Wang Z.-S."/>
        </authorList>
    </citation>
    <scope>NUCLEOTIDE SEQUENCE [LARGE SCALE GENOMIC DNA]</scope>
    <source>
        <strain evidence="1 2">NEAU-A12</strain>
    </source>
</reference>
<evidence type="ECO:0000313" key="1">
    <source>
        <dbReference type="EMBL" id="MDI6097478.1"/>
    </source>
</evidence>
<comment type="caution">
    <text evidence="1">The sequence shown here is derived from an EMBL/GenBank/DDBJ whole genome shotgun (WGS) entry which is preliminary data.</text>
</comment>
<dbReference type="EMBL" id="JASCTH010000001">
    <property type="protein sequence ID" value="MDI6097478.1"/>
    <property type="molecule type" value="Genomic_DNA"/>
</dbReference>